<dbReference type="KEGG" id="hcv:FTV88_0296"/>
<dbReference type="Pfam" id="PF01841">
    <property type="entry name" value="Transglut_core"/>
    <property type="match status" value="1"/>
</dbReference>
<protein>
    <submittedName>
        <fullName evidence="2">Transglutaminase family protein</fullName>
    </submittedName>
</protein>
<dbReference type="SMART" id="SM00460">
    <property type="entry name" value="TGc"/>
    <property type="match status" value="1"/>
</dbReference>
<dbReference type="EMBL" id="CP045875">
    <property type="protein sequence ID" value="QGG46475.1"/>
    <property type="molecule type" value="Genomic_DNA"/>
</dbReference>
<dbReference type="InterPro" id="IPR013589">
    <property type="entry name" value="Bac_transglu_N"/>
</dbReference>
<evidence type="ECO:0000313" key="2">
    <source>
        <dbReference type="EMBL" id="QGG46475.1"/>
    </source>
</evidence>
<evidence type="ECO:0000313" key="3">
    <source>
        <dbReference type="Proteomes" id="UP000366051"/>
    </source>
</evidence>
<proteinExistence type="predicted"/>
<accession>A0A5Q2N1R0</accession>
<sequence>MTPMTDQNQRLLSFQLKTEPLGALQQSMDAFGNQVHTLWFPEPHDQLVIETRAIVENQQVENSIVQHNNILRNSDATLEYVDIEQWSKQIKQSHAEWLMETSYCPFLPEVQMMAESFQGISGGWPEIYKMSNYIYENFTYQEQVTAVGSTIDAILSKKVGVCQDFSHLLLALLRFQGIPARYVSGYIPCGGPLRGSGASHAWVEAYLPGIGWQGIDPTNNCTVNDAYVKVAHGRDYLDIVPVKGLYCGRARQNLQVTVYVQVL</sequence>
<gene>
    <name evidence="2" type="ORF">FTV88_0296</name>
</gene>
<dbReference type="Pfam" id="PF08379">
    <property type="entry name" value="Bact_transglu_N"/>
    <property type="match status" value="1"/>
</dbReference>
<name>A0A5Q2N1R0_9FIRM</name>
<reference evidence="3" key="1">
    <citation type="submission" date="2019-11" db="EMBL/GenBank/DDBJ databases">
        <title>Genome sequence of Heliorestis convoluta strain HH, an alkaliphilic and minimalistic phototrophic bacterium from a soda lake in Egypt.</title>
        <authorList>
            <person name="Dewey E.D."/>
            <person name="Stokes L.M."/>
            <person name="Burchell B.M."/>
            <person name="Shaffer K.N."/>
            <person name="Huntington A.M."/>
            <person name="Baker J.M."/>
            <person name="Nadendla S."/>
            <person name="Giglio M.G."/>
            <person name="Touchman J.W."/>
            <person name="Blankenship R.E."/>
            <person name="Madigan M.T."/>
            <person name="Sattley W.M."/>
        </authorList>
    </citation>
    <scope>NUCLEOTIDE SEQUENCE [LARGE SCALE GENOMIC DNA]</scope>
    <source>
        <strain evidence="3">HH</strain>
    </source>
</reference>
<dbReference type="PANTHER" id="PTHR33490">
    <property type="entry name" value="BLR5614 PROTEIN-RELATED"/>
    <property type="match status" value="1"/>
</dbReference>
<dbReference type="InterPro" id="IPR038765">
    <property type="entry name" value="Papain-like_cys_pep_sf"/>
</dbReference>
<evidence type="ECO:0000259" key="1">
    <source>
        <dbReference type="SMART" id="SM00460"/>
    </source>
</evidence>
<feature type="domain" description="Transglutaminase-like" evidence="1">
    <location>
        <begin position="154"/>
        <end position="219"/>
    </location>
</feature>
<dbReference type="AlphaFoldDB" id="A0A5Q2N1R0"/>
<keyword evidence="3" id="KW-1185">Reference proteome</keyword>
<dbReference type="SUPFAM" id="SSF54001">
    <property type="entry name" value="Cysteine proteinases"/>
    <property type="match status" value="1"/>
</dbReference>
<dbReference type="InterPro" id="IPR002931">
    <property type="entry name" value="Transglutaminase-like"/>
</dbReference>
<dbReference type="Proteomes" id="UP000366051">
    <property type="component" value="Chromosome"/>
</dbReference>
<organism evidence="2 3">
    <name type="scientific">Heliorestis convoluta</name>
    <dbReference type="NCBI Taxonomy" id="356322"/>
    <lineage>
        <taxon>Bacteria</taxon>
        <taxon>Bacillati</taxon>
        <taxon>Bacillota</taxon>
        <taxon>Clostridia</taxon>
        <taxon>Eubacteriales</taxon>
        <taxon>Heliobacteriaceae</taxon>
        <taxon>Heliorestis</taxon>
    </lineage>
</organism>
<dbReference type="PANTHER" id="PTHR33490:SF6">
    <property type="entry name" value="SLL1049 PROTEIN"/>
    <property type="match status" value="1"/>
</dbReference>
<dbReference type="Gene3D" id="3.10.620.30">
    <property type="match status" value="1"/>
</dbReference>